<evidence type="ECO:0000313" key="2">
    <source>
        <dbReference type="WBParaSite" id="PDA_v2.g4373.t1"/>
    </source>
</evidence>
<accession>A0A914QZ80</accession>
<protein>
    <submittedName>
        <fullName evidence="2">HAT C-terminal dimerisation domain-containing protein</fullName>
    </submittedName>
</protein>
<dbReference type="AlphaFoldDB" id="A0A914QZ80"/>
<dbReference type="Proteomes" id="UP000887578">
    <property type="component" value="Unplaced"/>
</dbReference>
<keyword evidence="1" id="KW-1185">Reference proteome</keyword>
<evidence type="ECO:0000313" key="1">
    <source>
        <dbReference type="Proteomes" id="UP000887578"/>
    </source>
</evidence>
<sequence>MKNNNAESDSGESDDELEEFCRLQFFQFDLSDPDNWPSLTTFRKHFLNALIASQHYYEDDNIDDFEALNVKSLVVKDGQFLFPRNYQEYNDKLARRFQINTPNIGLQLQDLIQNIIQNIVTKVTVTTFKDWIAMPPQIFYVKVLETAESDDVIDMSDELYDYIASALTVPVGSAGAERGFSVLFHSLDSRRSCLSIETIDNILKIRLNGLPITQFVCYKFVEGIIL</sequence>
<reference evidence="2" key="1">
    <citation type="submission" date="2022-11" db="UniProtKB">
        <authorList>
            <consortium name="WormBaseParasite"/>
        </authorList>
    </citation>
    <scope>IDENTIFICATION</scope>
</reference>
<proteinExistence type="predicted"/>
<organism evidence="1 2">
    <name type="scientific">Panagrolaimus davidi</name>
    <dbReference type="NCBI Taxonomy" id="227884"/>
    <lineage>
        <taxon>Eukaryota</taxon>
        <taxon>Metazoa</taxon>
        <taxon>Ecdysozoa</taxon>
        <taxon>Nematoda</taxon>
        <taxon>Chromadorea</taxon>
        <taxon>Rhabditida</taxon>
        <taxon>Tylenchina</taxon>
        <taxon>Panagrolaimomorpha</taxon>
        <taxon>Panagrolaimoidea</taxon>
        <taxon>Panagrolaimidae</taxon>
        <taxon>Panagrolaimus</taxon>
    </lineage>
</organism>
<dbReference type="WBParaSite" id="PDA_v2.g4373.t1">
    <property type="protein sequence ID" value="PDA_v2.g4373.t1"/>
    <property type="gene ID" value="PDA_v2.g4373"/>
</dbReference>
<name>A0A914QZ80_9BILA</name>